<reference evidence="2" key="1">
    <citation type="submission" date="2021-03" db="EMBL/GenBank/DDBJ databases">
        <title>Draft genome sequence of rust myrtle Austropuccinia psidii MF-1, a brazilian biotype.</title>
        <authorList>
            <person name="Quecine M.C."/>
            <person name="Pachon D.M.R."/>
            <person name="Bonatelli M.L."/>
            <person name="Correr F.H."/>
            <person name="Franceschini L.M."/>
            <person name="Leite T.F."/>
            <person name="Margarido G.R.A."/>
            <person name="Almeida C.A."/>
            <person name="Ferrarezi J.A."/>
            <person name="Labate C.A."/>
        </authorList>
    </citation>
    <scope>NUCLEOTIDE SEQUENCE</scope>
    <source>
        <strain evidence="2">MF-1</strain>
    </source>
</reference>
<sequence length="126" mass="14104">MEEETPFRRGCMDSKRSKLFSGLLDGYPEISQGPISRLSETEDKEGEESNKTKLEASLEGVPKAFEAPNLILANQPLVSQAEPNFLRIMEQMTQFMGQLTQAVSPSFKTPPMKAPDSFFCTQAHKF</sequence>
<gene>
    <name evidence="2" type="ORF">O181_004237</name>
</gene>
<feature type="region of interest" description="Disordered" evidence="1">
    <location>
        <begin position="31"/>
        <end position="52"/>
    </location>
</feature>
<evidence type="ECO:0000313" key="3">
    <source>
        <dbReference type="Proteomes" id="UP000765509"/>
    </source>
</evidence>
<comment type="caution">
    <text evidence="2">The sequence shown here is derived from an EMBL/GenBank/DDBJ whole genome shotgun (WGS) entry which is preliminary data.</text>
</comment>
<evidence type="ECO:0000256" key="1">
    <source>
        <dbReference type="SAM" id="MobiDB-lite"/>
    </source>
</evidence>
<name>A0A9Q3BGD7_9BASI</name>
<keyword evidence="3" id="KW-1185">Reference proteome</keyword>
<proteinExistence type="predicted"/>
<organism evidence="2 3">
    <name type="scientific">Austropuccinia psidii MF-1</name>
    <dbReference type="NCBI Taxonomy" id="1389203"/>
    <lineage>
        <taxon>Eukaryota</taxon>
        <taxon>Fungi</taxon>
        <taxon>Dikarya</taxon>
        <taxon>Basidiomycota</taxon>
        <taxon>Pucciniomycotina</taxon>
        <taxon>Pucciniomycetes</taxon>
        <taxon>Pucciniales</taxon>
        <taxon>Sphaerophragmiaceae</taxon>
        <taxon>Austropuccinia</taxon>
    </lineage>
</organism>
<protein>
    <submittedName>
        <fullName evidence="2">Uncharacterized protein</fullName>
    </submittedName>
</protein>
<dbReference type="Proteomes" id="UP000765509">
    <property type="component" value="Unassembled WGS sequence"/>
</dbReference>
<dbReference type="AlphaFoldDB" id="A0A9Q3BGD7"/>
<dbReference type="EMBL" id="AVOT02000801">
    <property type="protein sequence ID" value="MBW0464522.1"/>
    <property type="molecule type" value="Genomic_DNA"/>
</dbReference>
<evidence type="ECO:0000313" key="2">
    <source>
        <dbReference type="EMBL" id="MBW0464522.1"/>
    </source>
</evidence>
<accession>A0A9Q3BGD7</accession>